<proteinExistence type="predicted"/>
<keyword evidence="2" id="KW-1185">Reference proteome</keyword>
<dbReference type="AlphaFoldDB" id="A0A561PTE8"/>
<sequence>MQFPGENILGQGNKAYVKLRERIYVTVLSGNCGIEDLKPNTLLDQQMMERLLMRMKIVIIEFFRRWQ</sequence>
<protein>
    <submittedName>
        <fullName evidence="1">Uncharacterized protein</fullName>
    </submittedName>
</protein>
<comment type="caution">
    <text evidence="1">The sequence shown here is derived from an EMBL/GenBank/DDBJ whole genome shotgun (WGS) entry which is preliminary data.</text>
</comment>
<evidence type="ECO:0000313" key="2">
    <source>
        <dbReference type="Proteomes" id="UP000320811"/>
    </source>
</evidence>
<reference evidence="1 2" key="1">
    <citation type="submission" date="2019-06" db="EMBL/GenBank/DDBJ databases">
        <title>Sorghum-associated microbial communities from plants grown in Nebraska, USA.</title>
        <authorList>
            <person name="Schachtman D."/>
        </authorList>
    </citation>
    <scope>NUCLEOTIDE SEQUENCE [LARGE SCALE GENOMIC DNA]</scope>
    <source>
        <strain evidence="1 2">1209</strain>
    </source>
</reference>
<organism evidence="1 2">
    <name type="scientific">Chitinophaga polysaccharea</name>
    <dbReference type="NCBI Taxonomy" id="1293035"/>
    <lineage>
        <taxon>Bacteria</taxon>
        <taxon>Pseudomonadati</taxon>
        <taxon>Bacteroidota</taxon>
        <taxon>Chitinophagia</taxon>
        <taxon>Chitinophagales</taxon>
        <taxon>Chitinophagaceae</taxon>
        <taxon>Chitinophaga</taxon>
    </lineage>
</organism>
<dbReference type="EMBL" id="VIWO01000003">
    <property type="protein sequence ID" value="TWF41409.1"/>
    <property type="molecule type" value="Genomic_DNA"/>
</dbReference>
<name>A0A561PTE8_9BACT</name>
<accession>A0A561PTE8</accession>
<dbReference type="Proteomes" id="UP000320811">
    <property type="component" value="Unassembled WGS sequence"/>
</dbReference>
<gene>
    <name evidence="1" type="ORF">FHW36_103213</name>
</gene>
<evidence type="ECO:0000313" key="1">
    <source>
        <dbReference type="EMBL" id="TWF41409.1"/>
    </source>
</evidence>